<feature type="domain" description="ELP1 alpha-solenoid" evidence="8">
    <location>
        <begin position="606"/>
        <end position="797"/>
    </location>
</feature>
<comment type="pathway">
    <text evidence="2">tRNA modification; 5-methoxycarbonylmethyl-2-thiouridine-tRNA biosynthesis.</text>
</comment>
<dbReference type="AlphaFoldDB" id="A0AAW1NKX7"/>
<dbReference type="GO" id="GO:0000049">
    <property type="term" value="F:tRNA binding"/>
    <property type="evidence" value="ECO:0007669"/>
    <property type="project" value="TreeGrafter"/>
</dbReference>
<evidence type="ECO:0000313" key="10">
    <source>
        <dbReference type="EMBL" id="KAK9758665.1"/>
    </source>
</evidence>
<keyword evidence="5" id="KW-0819">tRNA processing</keyword>
<evidence type="ECO:0000256" key="3">
    <source>
        <dbReference type="ARBA" id="ARBA00006086"/>
    </source>
</evidence>
<dbReference type="GO" id="GO:0005829">
    <property type="term" value="C:cytosol"/>
    <property type="evidence" value="ECO:0007669"/>
    <property type="project" value="TreeGrafter"/>
</dbReference>
<evidence type="ECO:0000313" key="11">
    <source>
        <dbReference type="Proteomes" id="UP001458880"/>
    </source>
</evidence>
<name>A0AAW1NKX7_POPJA</name>
<evidence type="ECO:0000256" key="4">
    <source>
        <dbReference type="ARBA" id="ARBA00022490"/>
    </source>
</evidence>
<evidence type="ECO:0000256" key="1">
    <source>
        <dbReference type="ARBA" id="ARBA00004496"/>
    </source>
</evidence>
<dbReference type="InterPro" id="IPR056165">
    <property type="entry name" value="Beta-prop_ELP1_2nd"/>
</dbReference>
<evidence type="ECO:0000259" key="6">
    <source>
        <dbReference type="Pfam" id="PF04762"/>
    </source>
</evidence>
<dbReference type="EMBL" id="JASPKY010000003">
    <property type="protein sequence ID" value="KAK9758665.1"/>
    <property type="molecule type" value="Genomic_DNA"/>
</dbReference>
<dbReference type="GO" id="GO:0033588">
    <property type="term" value="C:elongator holoenzyme complex"/>
    <property type="evidence" value="ECO:0007669"/>
    <property type="project" value="InterPro"/>
</dbReference>
<dbReference type="SUPFAM" id="SSF82171">
    <property type="entry name" value="DPP6 N-terminal domain-like"/>
    <property type="match status" value="1"/>
</dbReference>
<dbReference type="Pfam" id="PF23925">
    <property type="entry name" value="A-sol_ELP1"/>
    <property type="match status" value="1"/>
</dbReference>
<protein>
    <submittedName>
        <fullName evidence="10">IKI3 family</fullName>
    </submittedName>
</protein>
<sequence>MKNLQIIDITRVDLPRRLLNLEHLIIVDEAAFFVEQGKVFCYVKSGAIQPLCEEKTCITELTYISTFDHVWFGTGTEFVFICVKTLAVKVVTPPSAFLAGSWAPNGEVIAVCEADQNVRCYRNSFYNPIGTLNIEDQKNLPIPEGATPVHIAWRNNGQEFCMWYKVGDIYKIQVHDTSGEMVGSPIEVPGMFPYVTWKRSLLVCATRKENGKFFVNLYEKNGLCHMEFALDDDVVDVGQMKWNETTDILAINVFTKEGSFLNLYMQPIFKHQLKQQLVSTRENPMKIFDFIQCTEQVVGVFIATSKRITFHKLIFKIQTGLLPNGLGFHAEIEDKKLIFQRIDGDFLAGVDEPIQVIETKLPINLVTFHYAYNKLSIVDSYSNIVTYSFIDDHMIKVAEFLTNINAPHHFLPVNFYNLCFISDLKLLLVYISTINNYNLYEYNLETNHMIPVRLDEHINYMIYVRDYNEVLKLKSDKIVYLNDYQHLSPIDFELCQMNYVIVDGEFYIISLDVVNQMRVNNNVICKSASSFTLSDGYLFITAFGSRLYCIPLKEENMRNLCNEPLDNLNLFSRNCEEGSVLLGSVPNQKYVVLYHSRGNREMILCRNVAVDQVKMHVEGKQWKDAFEYMRIEKLDLNLLADIDVNHFLTNIEDFVRKLNSPSLLQTFVLALVDQNVLETTFKDVNYTNITVIHNKRRIICEAILDVVKDDIVNYANVCVLASEPIGGIESSVEMLYHIYTTYGDSGDVLSSATSCLTTYFSVTDMQKVCLLKGDIEFAKCIFEKLNLDPKTYDPLLAEVATHNSDVFRQFFILHNYVENFKEALQYLVINCVKIKHADTGYDDTNDIDEMIDYAENHKLITELYKFCIKYSLFNKRIIMLYTDYLRTADRHNEAALIFIMNLMWNEALDVSVHCGFWRDAMLSMDNLDVDRREYTVLLAMSLKSHGNYTQAAHIYEYYLEDAEQAVSCLVTEKLYKEAFECSFKFNRDDLIEGIRRDYLQYYTSLLDRTEASSNSFTEYVTRLKALRNGTATFLTGAATVDGVQDLAESVAGSLRSASTSRSIYTLSSSRSRRTEKKMQDLRQGGEYENIALMRTLHGIIREAYQFCSDIKRFCELLISFESDGIPKAKALQDAQVKFLDLINANLQTIWPPELNLMNATVTTELIALRKNLDLLEMKYRYPPEPVPSNWKMAILDELVDSAAAIETH</sequence>
<reference evidence="10 11" key="1">
    <citation type="journal article" date="2024" name="BMC Genomics">
        <title>De novo assembly and annotation of Popillia japonica's genome with initial clues to its potential as an invasive pest.</title>
        <authorList>
            <person name="Cucini C."/>
            <person name="Boschi S."/>
            <person name="Funari R."/>
            <person name="Cardaioli E."/>
            <person name="Iannotti N."/>
            <person name="Marturano G."/>
            <person name="Paoli F."/>
            <person name="Bruttini M."/>
            <person name="Carapelli A."/>
            <person name="Frati F."/>
            <person name="Nardi F."/>
        </authorList>
    </citation>
    <scope>NUCLEOTIDE SEQUENCE [LARGE SCALE GENOMIC DNA]</scope>
    <source>
        <strain evidence="10">DMR45628</strain>
    </source>
</reference>
<comment type="caution">
    <text evidence="10">The sequence shown here is derived from an EMBL/GenBank/DDBJ whole genome shotgun (WGS) entry which is preliminary data.</text>
</comment>
<evidence type="ECO:0000259" key="8">
    <source>
        <dbReference type="Pfam" id="PF23925"/>
    </source>
</evidence>
<evidence type="ECO:0000256" key="5">
    <source>
        <dbReference type="ARBA" id="ARBA00022694"/>
    </source>
</evidence>
<dbReference type="InterPro" id="IPR056167">
    <property type="entry name" value="A-sol_ELP1"/>
</dbReference>
<dbReference type="Pfam" id="PF04762">
    <property type="entry name" value="Beta-prop_ELP1_1st"/>
    <property type="match status" value="1"/>
</dbReference>
<evidence type="ECO:0000256" key="2">
    <source>
        <dbReference type="ARBA" id="ARBA00005043"/>
    </source>
</evidence>
<dbReference type="GO" id="GO:0002926">
    <property type="term" value="P:tRNA wobble base 5-methoxycarbonylmethyl-2-thiouridinylation"/>
    <property type="evidence" value="ECO:0007669"/>
    <property type="project" value="TreeGrafter"/>
</dbReference>
<comment type="similarity">
    <text evidence="3">Belongs to the ELP1/IKA1 family.</text>
</comment>
<feature type="domain" description="ELP1 N-terminal second beta-propeller" evidence="7">
    <location>
        <begin position="357"/>
        <end position="581"/>
    </location>
</feature>
<dbReference type="Proteomes" id="UP001458880">
    <property type="component" value="Unassembled WGS sequence"/>
</dbReference>
<dbReference type="InterPro" id="IPR056164">
    <property type="entry name" value="Beta-prop_ELP1_1st"/>
</dbReference>
<dbReference type="InterPro" id="IPR056169">
    <property type="entry name" value="HB_ELP1"/>
</dbReference>
<feature type="domain" description="ELP1 three-helical bundle" evidence="9">
    <location>
        <begin position="1001"/>
        <end position="1149"/>
    </location>
</feature>
<organism evidence="10 11">
    <name type="scientific">Popillia japonica</name>
    <name type="common">Japanese beetle</name>
    <dbReference type="NCBI Taxonomy" id="7064"/>
    <lineage>
        <taxon>Eukaryota</taxon>
        <taxon>Metazoa</taxon>
        <taxon>Ecdysozoa</taxon>
        <taxon>Arthropoda</taxon>
        <taxon>Hexapoda</taxon>
        <taxon>Insecta</taxon>
        <taxon>Pterygota</taxon>
        <taxon>Neoptera</taxon>
        <taxon>Endopterygota</taxon>
        <taxon>Coleoptera</taxon>
        <taxon>Polyphaga</taxon>
        <taxon>Scarabaeiformia</taxon>
        <taxon>Scarabaeidae</taxon>
        <taxon>Rutelinae</taxon>
        <taxon>Popillia</taxon>
    </lineage>
</organism>
<dbReference type="Pfam" id="PF23936">
    <property type="entry name" value="HB_ELP1"/>
    <property type="match status" value="1"/>
</dbReference>
<accession>A0AAW1NKX7</accession>
<evidence type="ECO:0000259" key="7">
    <source>
        <dbReference type="Pfam" id="PF23797"/>
    </source>
</evidence>
<proteinExistence type="inferred from homology"/>
<gene>
    <name evidence="10" type="ORF">QE152_g485</name>
</gene>
<dbReference type="PANTHER" id="PTHR12747:SF0">
    <property type="entry name" value="ELONGATOR COMPLEX PROTEIN 1"/>
    <property type="match status" value="1"/>
</dbReference>
<feature type="domain" description="ELP1 first N-terminal beta-propeller" evidence="6">
    <location>
        <begin position="148"/>
        <end position="288"/>
    </location>
</feature>
<dbReference type="PANTHER" id="PTHR12747">
    <property type="entry name" value="ELONGATOR COMPLEX PROTEIN 1"/>
    <property type="match status" value="1"/>
</dbReference>
<keyword evidence="4" id="KW-0963">Cytoplasm</keyword>
<comment type="subcellular location">
    <subcellularLocation>
        <location evidence="1">Cytoplasm</location>
    </subcellularLocation>
</comment>
<dbReference type="Pfam" id="PF23797">
    <property type="entry name" value="Beta-prop_ELP1_2nd"/>
    <property type="match status" value="1"/>
</dbReference>
<keyword evidence="11" id="KW-1185">Reference proteome</keyword>
<evidence type="ECO:0000259" key="9">
    <source>
        <dbReference type="Pfam" id="PF23936"/>
    </source>
</evidence>
<dbReference type="InterPro" id="IPR006849">
    <property type="entry name" value="Elp1"/>
</dbReference>